<name>A0A917H145_9MICC</name>
<reference evidence="3" key="1">
    <citation type="journal article" date="2014" name="Int. J. Syst. Evol. Microbiol.">
        <title>Complete genome sequence of Corynebacterium casei LMG S-19264T (=DSM 44701T), isolated from a smear-ripened cheese.</title>
        <authorList>
            <consortium name="US DOE Joint Genome Institute (JGI-PGF)"/>
            <person name="Walter F."/>
            <person name="Albersmeier A."/>
            <person name="Kalinowski J."/>
            <person name="Ruckert C."/>
        </authorList>
    </citation>
    <scope>NUCLEOTIDE SEQUENCE</scope>
    <source>
        <strain evidence="3">CGMCC 1.12187</strain>
    </source>
</reference>
<protein>
    <submittedName>
        <fullName evidence="3">Polyketide cyclase</fullName>
    </submittedName>
</protein>
<evidence type="ECO:0000313" key="4">
    <source>
        <dbReference type="Proteomes" id="UP000638848"/>
    </source>
</evidence>
<dbReference type="RefSeq" id="WP_188538582.1">
    <property type="nucleotide sequence ID" value="NZ_BMEQ01000018.1"/>
</dbReference>
<dbReference type="SUPFAM" id="SSF55961">
    <property type="entry name" value="Bet v1-like"/>
    <property type="match status" value="1"/>
</dbReference>
<evidence type="ECO:0000259" key="2">
    <source>
        <dbReference type="Pfam" id="PF08327"/>
    </source>
</evidence>
<dbReference type="Gene3D" id="3.30.530.20">
    <property type="match status" value="1"/>
</dbReference>
<dbReference type="Pfam" id="PF08327">
    <property type="entry name" value="AHSA1"/>
    <property type="match status" value="1"/>
</dbReference>
<accession>A0A917H145</accession>
<proteinExistence type="inferred from homology"/>
<dbReference type="InterPro" id="IPR023393">
    <property type="entry name" value="START-like_dom_sf"/>
</dbReference>
<dbReference type="Proteomes" id="UP000638848">
    <property type="component" value="Unassembled WGS sequence"/>
</dbReference>
<dbReference type="AlphaFoldDB" id="A0A917H145"/>
<evidence type="ECO:0000256" key="1">
    <source>
        <dbReference type="ARBA" id="ARBA00006817"/>
    </source>
</evidence>
<sequence length="174" mass="19397">MSEFETTDESGPTDVRVTTVIDAPARAIYELLADPARHADFDGSGMVRAAEGTEPLTEEGQRFVMEMLWTDGEREYRVENFVTRLKPERALEWLVADYGQPPQGWRWGWTLDPQVDGSTAVTNYCDWGSITDPEVLAKKNFPVVGAEQVAATLRRLEQLVQQEPAGSVPAPEGR</sequence>
<organism evidence="3 4">
    <name type="scientific">Kocuria dechangensis</name>
    <dbReference type="NCBI Taxonomy" id="1176249"/>
    <lineage>
        <taxon>Bacteria</taxon>
        <taxon>Bacillati</taxon>
        <taxon>Actinomycetota</taxon>
        <taxon>Actinomycetes</taxon>
        <taxon>Micrococcales</taxon>
        <taxon>Micrococcaceae</taxon>
        <taxon>Kocuria</taxon>
    </lineage>
</organism>
<gene>
    <name evidence="3" type="ORF">GCM10011374_29720</name>
</gene>
<reference evidence="3" key="2">
    <citation type="submission" date="2020-09" db="EMBL/GenBank/DDBJ databases">
        <authorList>
            <person name="Sun Q."/>
            <person name="Zhou Y."/>
        </authorList>
    </citation>
    <scope>NUCLEOTIDE SEQUENCE</scope>
    <source>
        <strain evidence="3">CGMCC 1.12187</strain>
    </source>
</reference>
<feature type="domain" description="Activator of Hsp90 ATPase homologue 1/2-like C-terminal" evidence="2">
    <location>
        <begin position="22"/>
        <end position="159"/>
    </location>
</feature>
<comment type="similarity">
    <text evidence="1">Belongs to the AHA1 family.</text>
</comment>
<keyword evidence="4" id="KW-1185">Reference proteome</keyword>
<dbReference type="EMBL" id="BMEQ01000018">
    <property type="protein sequence ID" value="GGG64212.1"/>
    <property type="molecule type" value="Genomic_DNA"/>
</dbReference>
<evidence type="ECO:0000313" key="3">
    <source>
        <dbReference type="EMBL" id="GGG64212.1"/>
    </source>
</evidence>
<comment type="caution">
    <text evidence="3">The sequence shown here is derived from an EMBL/GenBank/DDBJ whole genome shotgun (WGS) entry which is preliminary data.</text>
</comment>
<dbReference type="InterPro" id="IPR013538">
    <property type="entry name" value="ASHA1/2-like_C"/>
</dbReference>